<accession>A0A164I8S4</accession>
<sequence length="73" mass="7939">MELGDNEELKSAIGIALSLLGGKNVKDIIRTILRGLMSRQLRIVGNNCPCPPKKTSLSSRALYSRILLTKMAA</sequence>
<dbReference type="OrthoDB" id="6609483at2759"/>
<dbReference type="AlphaFoldDB" id="A0A164I8S4"/>
<proteinExistence type="predicted"/>
<name>A0A164I8S4_9CRUS</name>
<reference evidence="1 2" key="1">
    <citation type="submission" date="2016-03" db="EMBL/GenBank/DDBJ databases">
        <title>EvidentialGene: Evidence-directed Construction of Genes on Genomes.</title>
        <authorList>
            <person name="Gilbert D.G."/>
            <person name="Choi J.-H."/>
            <person name="Mockaitis K."/>
            <person name="Colbourne J."/>
            <person name="Pfrender M."/>
        </authorList>
    </citation>
    <scope>NUCLEOTIDE SEQUENCE [LARGE SCALE GENOMIC DNA]</scope>
    <source>
        <strain evidence="1 2">Xinb3</strain>
        <tissue evidence="1">Complete organism</tissue>
    </source>
</reference>
<dbReference type="EMBL" id="LRGB01007891">
    <property type="protein sequence ID" value="KZS01003.1"/>
    <property type="molecule type" value="Genomic_DNA"/>
</dbReference>
<keyword evidence="2" id="KW-1185">Reference proteome</keyword>
<evidence type="ECO:0000313" key="2">
    <source>
        <dbReference type="Proteomes" id="UP000076858"/>
    </source>
</evidence>
<comment type="caution">
    <text evidence="1">The sequence shown here is derived from an EMBL/GenBank/DDBJ whole genome shotgun (WGS) entry which is preliminary data.</text>
</comment>
<dbReference type="Proteomes" id="UP000076858">
    <property type="component" value="Unassembled WGS sequence"/>
</dbReference>
<organism evidence="1 2">
    <name type="scientific">Daphnia magna</name>
    <dbReference type="NCBI Taxonomy" id="35525"/>
    <lineage>
        <taxon>Eukaryota</taxon>
        <taxon>Metazoa</taxon>
        <taxon>Ecdysozoa</taxon>
        <taxon>Arthropoda</taxon>
        <taxon>Crustacea</taxon>
        <taxon>Branchiopoda</taxon>
        <taxon>Diplostraca</taxon>
        <taxon>Cladocera</taxon>
        <taxon>Anomopoda</taxon>
        <taxon>Daphniidae</taxon>
        <taxon>Daphnia</taxon>
    </lineage>
</organism>
<gene>
    <name evidence="1" type="ORF">APZ42_002474</name>
</gene>
<protein>
    <submittedName>
        <fullName evidence="1">Uncharacterized protein</fullName>
    </submittedName>
</protein>
<evidence type="ECO:0000313" key="1">
    <source>
        <dbReference type="EMBL" id="KZS01003.1"/>
    </source>
</evidence>